<organism evidence="2 3">
    <name type="scientific">Leptosia nina</name>
    <dbReference type="NCBI Taxonomy" id="320188"/>
    <lineage>
        <taxon>Eukaryota</taxon>
        <taxon>Metazoa</taxon>
        <taxon>Ecdysozoa</taxon>
        <taxon>Arthropoda</taxon>
        <taxon>Hexapoda</taxon>
        <taxon>Insecta</taxon>
        <taxon>Pterygota</taxon>
        <taxon>Neoptera</taxon>
        <taxon>Endopterygota</taxon>
        <taxon>Lepidoptera</taxon>
        <taxon>Glossata</taxon>
        <taxon>Ditrysia</taxon>
        <taxon>Papilionoidea</taxon>
        <taxon>Pieridae</taxon>
        <taxon>Pierinae</taxon>
        <taxon>Leptosia</taxon>
    </lineage>
</organism>
<dbReference type="Proteomes" id="UP001497472">
    <property type="component" value="Unassembled WGS sequence"/>
</dbReference>
<evidence type="ECO:0000313" key="2">
    <source>
        <dbReference type="EMBL" id="CAK1553115.1"/>
    </source>
</evidence>
<keyword evidence="1" id="KW-0732">Signal</keyword>
<name>A0AAV1JUB3_9NEOP</name>
<evidence type="ECO:0000256" key="1">
    <source>
        <dbReference type="SAM" id="SignalP"/>
    </source>
</evidence>
<dbReference type="EMBL" id="CAVLEF010000203">
    <property type="protein sequence ID" value="CAK1553115.1"/>
    <property type="molecule type" value="Genomic_DNA"/>
</dbReference>
<reference evidence="2 3" key="1">
    <citation type="submission" date="2023-11" db="EMBL/GenBank/DDBJ databases">
        <authorList>
            <person name="Okamura Y."/>
        </authorList>
    </citation>
    <scope>NUCLEOTIDE SEQUENCE [LARGE SCALE GENOMIC DNA]</scope>
</reference>
<sequence>MRLSMNYNRSAKDDFNSFYSKQLHRCCSISNLLLLASLLVIASAYDSCGDGACDKRQGLRSTVKVRDASRVQTQRRTITLFAVLPSRGHNLGVAYSLYSVG</sequence>
<feature type="chain" id="PRO_5043841586" evidence="1">
    <location>
        <begin position="45"/>
        <end position="101"/>
    </location>
</feature>
<evidence type="ECO:0000313" key="3">
    <source>
        <dbReference type="Proteomes" id="UP001497472"/>
    </source>
</evidence>
<dbReference type="AlphaFoldDB" id="A0AAV1JUB3"/>
<proteinExistence type="predicted"/>
<gene>
    <name evidence="2" type="ORF">LNINA_LOCUS12132</name>
</gene>
<comment type="caution">
    <text evidence="2">The sequence shown here is derived from an EMBL/GenBank/DDBJ whole genome shotgun (WGS) entry which is preliminary data.</text>
</comment>
<accession>A0AAV1JUB3</accession>
<feature type="signal peptide" evidence="1">
    <location>
        <begin position="1"/>
        <end position="44"/>
    </location>
</feature>
<protein>
    <submittedName>
        <fullName evidence="2">Uncharacterized protein</fullName>
    </submittedName>
</protein>
<keyword evidence="3" id="KW-1185">Reference proteome</keyword>